<feature type="transmembrane region" description="Helical" evidence="8">
    <location>
        <begin position="142"/>
        <end position="170"/>
    </location>
</feature>
<reference evidence="9 10" key="1">
    <citation type="submission" date="2020-04" db="EMBL/GenBank/DDBJ databases">
        <title>Genomic insights into acetone-butanol-ethanol (ABE) fermentation by sequencing solventogenic clostridia strains.</title>
        <authorList>
            <person name="Brown S."/>
        </authorList>
    </citation>
    <scope>NUCLEOTIDE SEQUENCE [LARGE SCALE GENOMIC DNA]</scope>
    <source>
        <strain evidence="9 10">DJ011</strain>
    </source>
</reference>
<evidence type="ECO:0000256" key="8">
    <source>
        <dbReference type="RuleBase" id="RU363041"/>
    </source>
</evidence>
<feature type="transmembrane region" description="Helical" evidence="8">
    <location>
        <begin position="107"/>
        <end position="122"/>
    </location>
</feature>
<dbReference type="PANTHER" id="PTHR30269:SF0">
    <property type="entry name" value="MEMBRANE TRANSPORTER PROTEIN YFCA-RELATED"/>
    <property type="match status" value="1"/>
</dbReference>
<comment type="caution">
    <text evidence="9">The sequence shown here is derived from an EMBL/GenBank/DDBJ whole genome shotgun (WGS) entry which is preliminary data.</text>
</comment>
<feature type="transmembrane region" description="Helical" evidence="8">
    <location>
        <begin position="81"/>
        <end position="100"/>
    </location>
</feature>
<dbReference type="RefSeq" id="WP_173680409.1">
    <property type="nucleotide sequence ID" value="NZ_JAAZWO010000033.1"/>
</dbReference>
<proteinExistence type="inferred from homology"/>
<keyword evidence="7 8" id="KW-0472">Membrane</keyword>
<dbReference type="InterPro" id="IPR002781">
    <property type="entry name" value="TM_pro_TauE-like"/>
</dbReference>
<keyword evidence="4 8" id="KW-1003">Cell membrane</keyword>
<gene>
    <name evidence="9" type="ORF">HGG79_18270</name>
</gene>
<evidence type="ECO:0000256" key="3">
    <source>
        <dbReference type="ARBA" id="ARBA00022448"/>
    </source>
</evidence>
<keyword evidence="10" id="KW-1185">Reference proteome</keyword>
<evidence type="ECO:0000256" key="5">
    <source>
        <dbReference type="ARBA" id="ARBA00022692"/>
    </source>
</evidence>
<comment type="similarity">
    <text evidence="2 8">Belongs to the 4-toluene sulfonate uptake permease (TSUP) (TC 2.A.102) family.</text>
</comment>
<comment type="subcellular location">
    <subcellularLocation>
        <location evidence="1 8">Cell membrane</location>
        <topology evidence="1 8">Multi-pass membrane protein</topology>
    </subcellularLocation>
</comment>
<evidence type="ECO:0000313" key="10">
    <source>
        <dbReference type="Proteomes" id="UP000563151"/>
    </source>
</evidence>
<protein>
    <recommendedName>
        <fullName evidence="8">Probable membrane transporter protein</fullName>
    </recommendedName>
</protein>
<evidence type="ECO:0000256" key="1">
    <source>
        <dbReference type="ARBA" id="ARBA00004651"/>
    </source>
</evidence>
<dbReference type="AlphaFoldDB" id="A0A923EEM8"/>
<keyword evidence="6 8" id="KW-1133">Transmembrane helix</keyword>
<feature type="transmembrane region" description="Helical" evidence="8">
    <location>
        <begin position="12"/>
        <end position="40"/>
    </location>
</feature>
<accession>A0A923EEM8</accession>
<dbReference type="Pfam" id="PF01925">
    <property type="entry name" value="TauE"/>
    <property type="match status" value="1"/>
</dbReference>
<keyword evidence="5 8" id="KW-0812">Transmembrane</keyword>
<dbReference type="GO" id="GO:0005886">
    <property type="term" value="C:plasma membrane"/>
    <property type="evidence" value="ECO:0007669"/>
    <property type="project" value="UniProtKB-SubCell"/>
</dbReference>
<name>A0A923EEM8_CLOTT</name>
<evidence type="ECO:0000256" key="7">
    <source>
        <dbReference type="ARBA" id="ARBA00023136"/>
    </source>
</evidence>
<evidence type="ECO:0000256" key="4">
    <source>
        <dbReference type="ARBA" id="ARBA00022475"/>
    </source>
</evidence>
<sequence length="257" mass="27562">MLSTMPVVYKIVFLCAAGFLSAFIDAIAGGGGLISLPAYFLVGFPPHYTLGTNKFSATCGSIVSTAKFAQCGKIDKNILKVLLPFTFIGACTGVTTVLLIDSSVLKPLVLFLLLGVGVYSFFSKEVGMEDNFESTNKKTLIIGSAFAFAMGFYDGFFGPGVGSFLIFGLIKIYGFDFVRASGNAKAMNLMSNFTSLVLFAIKGKIYYIMGIPMAIFMILGARVGTKLALKQGAKFIKPIFVTMSLLVAGKMIYEMVI</sequence>
<evidence type="ECO:0000256" key="6">
    <source>
        <dbReference type="ARBA" id="ARBA00022989"/>
    </source>
</evidence>
<keyword evidence="3" id="KW-0813">Transport</keyword>
<dbReference type="EMBL" id="JAAZWO010000033">
    <property type="protein sequence ID" value="MBC2399695.1"/>
    <property type="molecule type" value="Genomic_DNA"/>
</dbReference>
<organism evidence="9 10">
    <name type="scientific">Clostridium tetanomorphum</name>
    <dbReference type="NCBI Taxonomy" id="1553"/>
    <lineage>
        <taxon>Bacteria</taxon>
        <taxon>Bacillati</taxon>
        <taxon>Bacillota</taxon>
        <taxon>Clostridia</taxon>
        <taxon>Eubacteriales</taxon>
        <taxon>Clostridiaceae</taxon>
        <taxon>Clostridium</taxon>
    </lineage>
</organism>
<dbReference type="InterPro" id="IPR052017">
    <property type="entry name" value="TSUP"/>
</dbReference>
<evidence type="ECO:0000313" key="9">
    <source>
        <dbReference type="EMBL" id="MBC2399695.1"/>
    </source>
</evidence>
<dbReference type="PANTHER" id="PTHR30269">
    <property type="entry name" value="TRANSMEMBRANE PROTEIN YFCA"/>
    <property type="match status" value="1"/>
</dbReference>
<evidence type="ECO:0000256" key="2">
    <source>
        <dbReference type="ARBA" id="ARBA00009142"/>
    </source>
</evidence>
<feature type="transmembrane region" description="Helical" evidence="8">
    <location>
        <begin position="205"/>
        <end position="223"/>
    </location>
</feature>
<dbReference type="Proteomes" id="UP000563151">
    <property type="component" value="Unassembled WGS sequence"/>
</dbReference>